<comment type="caution">
    <text evidence="1">The sequence shown here is derived from an EMBL/GenBank/DDBJ whole genome shotgun (WGS) entry which is preliminary data.</text>
</comment>
<keyword evidence="2" id="KW-1185">Reference proteome</keyword>
<organism evidence="1 2">
    <name type="scientific">Penstemon davidsonii</name>
    <dbReference type="NCBI Taxonomy" id="160366"/>
    <lineage>
        <taxon>Eukaryota</taxon>
        <taxon>Viridiplantae</taxon>
        <taxon>Streptophyta</taxon>
        <taxon>Embryophyta</taxon>
        <taxon>Tracheophyta</taxon>
        <taxon>Spermatophyta</taxon>
        <taxon>Magnoliopsida</taxon>
        <taxon>eudicotyledons</taxon>
        <taxon>Gunneridae</taxon>
        <taxon>Pentapetalae</taxon>
        <taxon>asterids</taxon>
        <taxon>lamiids</taxon>
        <taxon>Lamiales</taxon>
        <taxon>Plantaginaceae</taxon>
        <taxon>Cheloneae</taxon>
        <taxon>Penstemon</taxon>
    </lineage>
</organism>
<name>A0ABR0DA99_9LAMI</name>
<accession>A0ABR0DA99</accession>
<gene>
    <name evidence="1" type="ORF">RD792_008852</name>
</gene>
<dbReference type="EMBL" id="JAYDYQ010002533">
    <property type="protein sequence ID" value="KAK4486183.1"/>
    <property type="molecule type" value="Genomic_DNA"/>
</dbReference>
<reference evidence="1 2" key="1">
    <citation type="journal article" date="2023" name="bioRxiv">
        <title>Genome report: Whole genome sequence and annotation of Penstemon davidsonii.</title>
        <authorList>
            <person name="Ostevik K.L."/>
            <person name="Alabady M."/>
            <person name="Zhang M."/>
            <person name="Rausher M.D."/>
        </authorList>
    </citation>
    <scope>NUCLEOTIDE SEQUENCE [LARGE SCALE GENOMIC DNA]</scope>
    <source>
        <strain evidence="1">DNT005</strain>
        <tissue evidence="1">Whole leaf</tissue>
    </source>
</reference>
<dbReference type="Proteomes" id="UP001291926">
    <property type="component" value="Unassembled WGS sequence"/>
</dbReference>
<protein>
    <submittedName>
        <fullName evidence="1">Uncharacterized protein</fullName>
    </submittedName>
</protein>
<proteinExistence type="predicted"/>
<sequence>MRIERVDPDEVTLVGILNSCANLGVFELGKWVHAYVDKNQITVEGYIGNALLIMLGYGPGQSPFGQANATESGISPKELALQNTRLMLGRIRDSCALGRRRDYRRVDKNYNTSEGGVDFDLMQIPKVENILQLAKRAT</sequence>
<evidence type="ECO:0000313" key="1">
    <source>
        <dbReference type="EMBL" id="KAK4486183.1"/>
    </source>
</evidence>
<evidence type="ECO:0000313" key="2">
    <source>
        <dbReference type="Proteomes" id="UP001291926"/>
    </source>
</evidence>